<evidence type="ECO:0000256" key="2">
    <source>
        <dbReference type="ARBA" id="ARBA00022475"/>
    </source>
</evidence>
<feature type="domain" description="HAMP" evidence="11">
    <location>
        <begin position="318"/>
        <end position="370"/>
    </location>
</feature>
<keyword evidence="4" id="KW-0808">Transferase</keyword>
<evidence type="ECO:0000256" key="5">
    <source>
        <dbReference type="ARBA" id="ARBA00022692"/>
    </source>
</evidence>
<dbReference type="GO" id="GO:0005886">
    <property type="term" value="C:plasma membrane"/>
    <property type="evidence" value="ECO:0007669"/>
    <property type="project" value="UniProtKB-SubCell"/>
</dbReference>
<evidence type="ECO:0000256" key="10">
    <source>
        <dbReference type="SAM" id="Phobius"/>
    </source>
</evidence>
<dbReference type="AlphaFoldDB" id="F8F9X6"/>
<evidence type="ECO:0000313" key="12">
    <source>
        <dbReference type="EMBL" id="AEI45174.1"/>
    </source>
</evidence>
<accession>F8F9X6</accession>
<proteinExistence type="predicted"/>
<evidence type="ECO:0000256" key="9">
    <source>
        <dbReference type="SAM" id="MobiDB-lite"/>
    </source>
</evidence>
<organism evidence="12 13">
    <name type="scientific">Paenibacillus mucilaginosus (strain KNP414)</name>
    <dbReference type="NCBI Taxonomy" id="1036673"/>
    <lineage>
        <taxon>Bacteria</taxon>
        <taxon>Bacillati</taxon>
        <taxon>Bacillota</taxon>
        <taxon>Bacilli</taxon>
        <taxon>Bacillales</taxon>
        <taxon>Paenibacillaceae</taxon>
        <taxon>Paenibacillus</taxon>
    </lineage>
</organism>
<dbReference type="InterPro" id="IPR003594">
    <property type="entry name" value="HATPase_dom"/>
</dbReference>
<dbReference type="RefSeq" id="WP_013920318.1">
    <property type="nucleotide sequence ID" value="NC_015690.1"/>
</dbReference>
<evidence type="ECO:0000256" key="8">
    <source>
        <dbReference type="ARBA" id="ARBA00023136"/>
    </source>
</evidence>
<dbReference type="KEGG" id="pms:KNP414_06655"/>
<dbReference type="SUPFAM" id="SSF55874">
    <property type="entry name" value="ATPase domain of HSP90 chaperone/DNA topoisomerase II/histidine kinase"/>
    <property type="match status" value="1"/>
</dbReference>
<dbReference type="InterPro" id="IPR010559">
    <property type="entry name" value="Sig_transdc_His_kin_internal"/>
</dbReference>
<dbReference type="PANTHER" id="PTHR34220">
    <property type="entry name" value="SENSOR HISTIDINE KINASE YPDA"/>
    <property type="match status" value="1"/>
</dbReference>
<reference evidence="13" key="1">
    <citation type="submission" date="2011-06" db="EMBL/GenBank/DDBJ databases">
        <title>Complete genome sequence of Paenibacillus mucilaginosus KNP414.</title>
        <authorList>
            <person name="Wang J."/>
            <person name="Hu S."/>
            <person name="Hu X."/>
            <person name="Zhang B."/>
            <person name="Dong D."/>
            <person name="Zhang S."/>
            <person name="Zhao K."/>
            <person name="Wu D."/>
        </authorList>
    </citation>
    <scope>NUCLEOTIDE SEQUENCE [LARGE SCALE GENOMIC DNA]</scope>
    <source>
        <strain evidence="13">KNP414</strain>
    </source>
</reference>
<name>F8F9X6_PAEMK</name>
<keyword evidence="6 12" id="KW-0418">Kinase</keyword>
<evidence type="ECO:0000256" key="7">
    <source>
        <dbReference type="ARBA" id="ARBA00022989"/>
    </source>
</evidence>
<dbReference type="SMART" id="SM00304">
    <property type="entry name" value="HAMP"/>
    <property type="match status" value="1"/>
</dbReference>
<dbReference type="PROSITE" id="PS50885">
    <property type="entry name" value="HAMP"/>
    <property type="match status" value="1"/>
</dbReference>
<keyword evidence="8 10" id="KW-0472">Membrane</keyword>
<reference evidence="12 13" key="2">
    <citation type="journal article" date="2013" name="Genome Announc.">
        <title>Genome Sequence of Growth-Improving Paenibacillus mucilaginosus Strain KNP414.</title>
        <authorList>
            <person name="Lu J.J."/>
            <person name="Wang J.F."/>
            <person name="Hu X.F."/>
        </authorList>
    </citation>
    <scope>NUCLEOTIDE SEQUENCE [LARGE SCALE GENOMIC DNA]</scope>
    <source>
        <strain evidence="12 13">KNP414</strain>
    </source>
</reference>
<dbReference type="EMBL" id="CP002869">
    <property type="protein sequence ID" value="AEI45174.1"/>
    <property type="molecule type" value="Genomic_DNA"/>
</dbReference>
<evidence type="ECO:0000256" key="1">
    <source>
        <dbReference type="ARBA" id="ARBA00004651"/>
    </source>
</evidence>
<dbReference type="SUPFAM" id="SSF158472">
    <property type="entry name" value="HAMP domain-like"/>
    <property type="match status" value="1"/>
</dbReference>
<dbReference type="Gene3D" id="3.30.565.10">
    <property type="entry name" value="Histidine kinase-like ATPase, C-terminal domain"/>
    <property type="match status" value="1"/>
</dbReference>
<evidence type="ECO:0000259" key="11">
    <source>
        <dbReference type="PROSITE" id="PS50885"/>
    </source>
</evidence>
<dbReference type="PANTHER" id="PTHR34220:SF7">
    <property type="entry name" value="SENSOR HISTIDINE KINASE YPDA"/>
    <property type="match status" value="1"/>
</dbReference>
<dbReference type="PATRIC" id="fig|1036673.3.peg.6206"/>
<keyword evidence="5 10" id="KW-0812">Transmembrane</keyword>
<evidence type="ECO:0000256" key="4">
    <source>
        <dbReference type="ARBA" id="ARBA00022679"/>
    </source>
</evidence>
<feature type="transmembrane region" description="Helical" evidence="10">
    <location>
        <begin position="7"/>
        <end position="29"/>
    </location>
</feature>
<dbReference type="HOGENOM" id="CLU_020473_6_1_9"/>
<keyword evidence="7 10" id="KW-1133">Transmembrane helix</keyword>
<evidence type="ECO:0000313" key="13">
    <source>
        <dbReference type="Proteomes" id="UP000006620"/>
    </source>
</evidence>
<dbReference type="Pfam" id="PF00672">
    <property type="entry name" value="HAMP"/>
    <property type="match status" value="1"/>
</dbReference>
<dbReference type="InterPro" id="IPR036890">
    <property type="entry name" value="HATPase_C_sf"/>
</dbReference>
<dbReference type="GO" id="GO:0000155">
    <property type="term" value="F:phosphorelay sensor kinase activity"/>
    <property type="evidence" value="ECO:0007669"/>
    <property type="project" value="InterPro"/>
</dbReference>
<dbReference type="InterPro" id="IPR003660">
    <property type="entry name" value="HAMP_dom"/>
</dbReference>
<comment type="subcellular location">
    <subcellularLocation>
        <location evidence="1">Cell membrane</location>
        <topology evidence="1">Multi-pass membrane protein</topology>
    </subcellularLocation>
</comment>
<dbReference type="InterPro" id="IPR033479">
    <property type="entry name" value="dCache_1"/>
</dbReference>
<dbReference type="Pfam" id="PF02743">
    <property type="entry name" value="dCache_1"/>
    <property type="match status" value="1"/>
</dbReference>
<dbReference type="Pfam" id="PF02518">
    <property type="entry name" value="HATPase_c"/>
    <property type="match status" value="1"/>
</dbReference>
<dbReference type="InterPro" id="IPR050640">
    <property type="entry name" value="Bact_2-comp_sensor_kinase"/>
</dbReference>
<evidence type="ECO:0000256" key="6">
    <source>
        <dbReference type="ARBA" id="ARBA00022777"/>
    </source>
</evidence>
<dbReference type="Gene3D" id="6.10.340.10">
    <property type="match status" value="1"/>
</dbReference>
<gene>
    <name evidence="12" type="ordered locus">KNP414_06655</name>
</gene>
<keyword evidence="3" id="KW-0597">Phosphoprotein</keyword>
<dbReference type="Pfam" id="PF06580">
    <property type="entry name" value="His_kinase"/>
    <property type="match status" value="1"/>
</dbReference>
<sequence length="601" mass="68423">MNLRIKVFTAFMAFIIAPLFVLGSITYLLSQHIIEQNYAEQSEFTLKAVGRNITYVLKEANYFSEDYMLRDDIQRLLGQRESVDPVMQTEYERLLQRTFLSYTPAYAVTLYSFNGQSFSQGRIGYQRVPYTGLVKHPVFREVMALNGPPRWLGPHEAPEWTGREPLFTVVRVINDKYTLDNRGILLQQFQFHELNRIFNYFGTSHSMDLRFMIVNSEGLIMVDNKGELAGQTLDGHASEGLQLGEEYQSRKMEFDGVESVVSVHHLELKDFGQMNWSIVSITPWAYLSGRTEQVLQWISAITALTLISALLYNLFFVNRIIRFILYVVSSMKKVEIGDLSIRVEPGSKDETSVLARGFNSLVDRIETLIGEVKLEQDRKNRAELMLMQAQIKPHFLFNTLESINALAAQNEGRKVSRMVQRLGTMLRVSFLQKEEIPLSLEIDHVRNYLEIQKYRFEDLFDYEIDVPAGLGGVPILKLTLQPLLENSIQHGIEERLHAEGEGFKGMLRVRAEEKEDAVILWVEDNGTGIRSEVLERFHGTPGSRISDSGDGEEGGERIGLGIPNVADRLRIHYGSRCGMMICSMPGQGTLIRCTIPKEASG</sequence>
<keyword evidence="2" id="KW-1003">Cell membrane</keyword>
<evidence type="ECO:0000256" key="3">
    <source>
        <dbReference type="ARBA" id="ARBA00022553"/>
    </source>
</evidence>
<feature type="transmembrane region" description="Helical" evidence="10">
    <location>
        <begin position="294"/>
        <end position="315"/>
    </location>
</feature>
<protein>
    <submittedName>
        <fullName evidence="12">Integral membrane sensor signal transduction histidine kinase</fullName>
    </submittedName>
</protein>
<feature type="region of interest" description="Disordered" evidence="9">
    <location>
        <begin position="540"/>
        <end position="559"/>
    </location>
</feature>
<dbReference type="CDD" id="cd06225">
    <property type="entry name" value="HAMP"/>
    <property type="match status" value="1"/>
</dbReference>
<dbReference type="Proteomes" id="UP000006620">
    <property type="component" value="Chromosome"/>
</dbReference>